<keyword evidence="17" id="KW-0325">Glycoprotein</keyword>
<evidence type="ECO:0000256" key="3">
    <source>
        <dbReference type="ARBA" id="ARBA00012513"/>
    </source>
</evidence>
<evidence type="ECO:0000256" key="17">
    <source>
        <dbReference type="ARBA" id="ARBA00023180"/>
    </source>
</evidence>
<evidence type="ECO:0000313" key="24">
    <source>
        <dbReference type="Proteomes" id="UP000283530"/>
    </source>
</evidence>
<organism evidence="23 24">
    <name type="scientific">Cinnamomum micranthum f. kanehirae</name>
    <dbReference type="NCBI Taxonomy" id="337451"/>
    <lineage>
        <taxon>Eukaryota</taxon>
        <taxon>Viridiplantae</taxon>
        <taxon>Streptophyta</taxon>
        <taxon>Embryophyta</taxon>
        <taxon>Tracheophyta</taxon>
        <taxon>Spermatophyta</taxon>
        <taxon>Magnoliopsida</taxon>
        <taxon>Magnoliidae</taxon>
        <taxon>Laurales</taxon>
        <taxon>Lauraceae</taxon>
        <taxon>Cinnamomum</taxon>
    </lineage>
</organism>
<keyword evidence="15 21" id="KW-0472">Membrane</keyword>
<dbReference type="Pfam" id="PF13516">
    <property type="entry name" value="LRR_6"/>
    <property type="match status" value="1"/>
</dbReference>
<keyword evidence="4" id="KW-0723">Serine/threonine-protein kinase</keyword>
<dbReference type="InterPro" id="IPR001611">
    <property type="entry name" value="Leu-rich_rpt"/>
</dbReference>
<dbReference type="PROSITE" id="PS00107">
    <property type="entry name" value="PROTEIN_KINASE_ATP"/>
    <property type="match status" value="1"/>
</dbReference>
<evidence type="ECO:0000256" key="5">
    <source>
        <dbReference type="ARBA" id="ARBA00022553"/>
    </source>
</evidence>
<evidence type="ECO:0000256" key="14">
    <source>
        <dbReference type="ARBA" id="ARBA00022989"/>
    </source>
</evidence>
<keyword evidence="14 21" id="KW-1133">Transmembrane helix</keyword>
<accession>A0A443N3A3</accession>
<dbReference type="AlphaFoldDB" id="A0A443N3A3"/>
<comment type="subcellular location">
    <subcellularLocation>
        <location evidence="1">Membrane</location>
        <topology evidence="1">Single-pass type I membrane protein</topology>
    </subcellularLocation>
</comment>
<reference evidence="23 24" key="1">
    <citation type="journal article" date="2019" name="Nat. Plants">
        <title>Stout camphor tree genome fills gaps in understanding of flowering plant genome evolution.</title>
        <authorList>
            <person name="Chaw S.M."/>
            <person name="Liu Y.C."/>
            <person name="Wu Y.W."/>
            <person name="Wang H.Y."/>
            <person name="Lin C.I."/>
            <person name="Wu C.S."/>
            <person name="Ke H.M."/>
            <person name="Chang L.Y."/>
            <person name="Hsu C.Y."/>
            <person name="Yang H.T."/>
            <person name="Sudianto E."/>
            <person name="Hsu M.H."/>
            <person name="Wu K.P."/>
            <person name="Wang L.N."/>
            <person name="Leebens-Mack J.H."/>
            <person name="Tsai I.J."/>
        </authorList>
    </citation>
    <scope>NUCLEOTIDE SEQUENCE [LARGE SCALE GENOMIC DNA]</scope>
    <source>
        <strain evidence="24">cv. Chaw 1501</strain>
        <tissue evidence="23">Young leaves</tissue>
    </source>
</reference>
<dbReference type="PANTHER" id="PTHR48054">
    <property type="entry name" value="RECEPTOR KINASE-LIKE PROTEIN XA21"/>
    <property type="match status" value="1"/>
</dbReference>
<feature type="domain" description="Protein kinase" evidence="22">
    <location>
        <begin position="809"/>
        <end position="1089"/>
    </location>
</feature>
<evidence type="ECO:0000256" key="10">
    <source>
        <dbReference type="ARBA" id="ARBA00022737"/>
    </source>
</evidence>
<feature type="binding site" evidence="20">
    <location>
        <position position="838"/>
    </location>
    <ligand>
        <name>ATP</name>
        <dbReference type="ChEBI" id="CHEBI:30616"/>
    </ligand>
</feature>
<dbReference type="InterPro" id="IPR017441">
    <property type="entry name" value="Protein_kinase_ATP_BS"/>
</dbReference>
<evidence type="ECO:0000256" key="2">
    <source>
        <dbReference type="ARBA" id="ARBA00008684"/>
    </source>
</evidence>
<keyword evidence="9" id="KW-0732">Signal</keyword>
<dbReference type="InterPro" id="IPR052592">
    <property type="entry name" value="LRR-RLK"/>
</dbReference>
<dbReference type="GO" id="GO:0005524">
    <property type="term" value="F:ATP binding"/>
    <property type="evidence" value="ECO:0007669"/>
    <property type="project" value="UniProtKB-UniRule"/>
</dbReference>
<dbReference type="Gene3D" id="3.80.10.10">
    <property type="entry name" value="Ribonuclease Inhibitor"/>
    <property type="match status" value="5"/>
</dbReference>
<dbReference type="FunFam" id="3.30.200.20:FF:000309">
    <property type="entry name" value="Leucine-rich repeat receptor protein kinase MSP1"/>
    <property type="match status" value="1"/>
</dbReference>
<dbReference type="EC" id="2.7.11.1" evidence="3"/>
<evidence type="ECO:0000256" key="16">
    <source>
        <dbReference type="ARBA" id="ARBA00023170"/>
    </source>
</evidence>
<feature type="transmembrane region" description="Helical" evidence="21">
    <location>
        <begin position="733"/>
        <end position="757"/>
    </location>
</feature>
<keyword evidence="13 20" id="KW-0067">ATP-binding</keyword>
<dbReference type="Pfam" id="PF00560">
    <property type="entry name" value="LRR_1"/>
    <property type="match status" value="9"/>
</dbReference>
<keyword evidence="8 21" id="KW-0812">Transmembrane</keyword>
<dbReference type="FunFam" id="3.80.10.10:FF:000062">
    <property type="entry name" value="protein STRUBBELIG-RECEPTOR FAMILY 3"/>
    <property type="match status" value="1"/>
</dbReference>
<keyword evidence="5" id="KW-0597">Phosphoprotein</keyword>
<protein>
    <recommendedName>
        <fullName evidence="3">non-specific serine/threonine protein kinase</fullName>
        <ecNumber evidence="3">2.7.11.1</ecNumber>
    </recommendedName>
</protein>
<dbReference type="InterPro" id="IPR013210">
    <property type="entry name" value="LRR_N_plant-typ"/>
</dbReference>
<dbReference type="SUPFAM" id="SSF56112">
    <property type="entry name" value="Protein kinase-like (PK-like)"/>
    <property type="match status" value="1"/>
</dbReference>
<evidence type="ECO:0000256" key="13">
    <source>
        <dbReference type="ARBA" id="ARBA00022840"/>
    </source>
</evidence>
<dbReference type="SMART" id="SM00220">
    <property type="entry name" value="S_TKc"/>
    <property type="match status" value="1"/>
</dbReference>
<dbReference type="FunFam" id="3.80.10.10:FF:000691">
    <property type="entry name" value="Putative LRR receptor-like serine/threonine-protein kinase"/>
    <property type="match status" value="1"/>
</dbReference>
<dbReference type="Gene3D" id="3.30.200.20">
    <property type="entry name" value="Phosphorylase Kinase, domain 1"/>
    <property type="match status" value="1"/>
</dbReference>
<dbReference type="InterPro" id="IPR011009">
    <property type="entry name" value="Kinase-like_dom_sf"/>
</dbReference>
<keyword evidence="11 20" id="KW-0547">Nucleotide-binding</keyword>
<keyword evidence="16 23" id="KW-0675">Receptor</keyword>
<comment type="caution">
    <text evidence="23">The sequence shown here is derived from an EMBL/GenBank/DDBJ whole genome shotgun (WGS) entry which is preliminary data.</text>
</comment>
<dbReference type="PROSITE" id="PS00108">
    <property type="entry name" value="PROTEIN_KINASE_ST"/>
    <property type="match status" value="1"/>
</dbReference>
<evidence type="ECO:0000256" key="9">
    <source>
        <dbReference type="ARBA" id="ARBA00022729"/>
    </source>
</evidence>
<dbReference type="PROSITE" id="PS51450">
    <property type="entry name" value="LRR"/>
    <property type="match status" value="1"/>
</dbReference>
<evidence type="ECO:0000256" key="20">
    <source>
        <dbReference type="PROSITE-ProRule" id="PRU10141"/>
    </source>
</evidence>
<dbReference type="OrthoDB" id="676979at2759"/>
<evidence type="ECO:0000256" key="19">
    <source>
        <dbReference type="ARBA" id="ARBA00048679"/>
    </source>
</evidence>
<dbReference type="InterPro" id="IPR003591">
    <property type="entry name" value="Leu-rich_rpt_typical-subtyp"/>
</dbReference>
<evidence type="ECO:0000256" key="18">
    <source>
        <dbReference type="ARBA" id="ARBA00047899"/>
    </source>
</evidence>
<evidence type="ECO:0000256" key="11">
    <source>
        <dbReference type="ARBA" id="ARBA00022741"/>
    </source>
</evidence>
<evidence type="ECO:0000256" key="12">
    <source>
        <dbReference type="ARBA" id="ARBA00022777"/>
    </source>
</evidence>
<keyword evidence="7" id="KW-0808">Transferase</keyword>
<keyword evidence="6" id="KW-0433">Leucine-rich repeat</keyword>
<evidence type="ECO:0000256" key="15">
    <source>
        <dbReference type="ARBA" id="ARBA00023136"/>
    </source>
</evidence>
<evidence type="ECO:0000256" key="21">
    <source>
        <dbReference type="SAM" id="Phobius"/>
    </source>
</evidence>
<comment type="catalytic activity">
    <reaction evidence="19">
        <text>L-seryl-[protein] + ATP = O-phospho-L-seryl-[protein] + ADP + H(+)</text>
        <dbReference type="Rhea" id="RHEA:17989"/>
        <dbReference type="Rhea" id="RHEA-COMP:9863"/>
        <dbReference type="Rhea" id="RHEA-COMP:11604"/>
        <dbReference type="ChEBI" id="CHEBI:15378"/>
        <dbReference type="ChEBI" id="CHEBI:29999"/>
        <dbReference type="ChEBI" id="CHEBI:30616"/>
        <dbReference type="ChEBI" id="CHEBI:83421"/>
        <dbReference type="ChEBI" id="CHEBI:456216"/>
        <dbReference type="EC" id="2.7.11.1"/>
    </reaction>
</comment>
<keyword evidence="10" id="KW-0677">Repeat</keyword>
<keyword evidence="24" id="KW-1185">Reference proteome</keyword>
<comment type="catalytic activity">
    <reaction evidence="18">
        <text>L-threonyl-[protein] + ATP = O-phospho-L-threonyl-[protein] + ADP + H(+)</text>
        <dbReference type="Rhea" id="RHEA:46608"/>
        <dbReference type="Rhea" id="RHEA-COMP:11060"/>
        <dbReference type="Rhea" id="RHEA-COMP:11605"/>
        <dbReference type="ChEBI" id="CHEBI:15378"/>
        <dbReference type="ChEBI" id="CHEBI:30013"/>
        <dbReference type="ChEBI" id="CHEBI:30616"/>
        <dbReference type="ChEBI" id="CHEBI:61977"/>
        <dbReference type="ChEBI" id="CHEBI:456216"/>
        <dbReference type="EC" id="2.7.11.1"/>
    </reaction>
</comment>
<dbReference type="Gene3D" id="1.10.510.10">
    <property type="entry name" value="Transferase(Phosphotransferase) domain 1"/>
    <property type="match status" value="1"/>
</dbReference>
<dbReference type="SUPFAM" id="SSF52058">
    <property type="entry name" value="L domain-like"/>
    <property type="match status" value="3"/>
</dbReference>
<dbReference type="PANTHER" id="PTHR48054:SF12">
    <property type="entry name" value="PROTEIN KINASE DOMAIN-CONTAINING PROTEIN"/>
    <property type="match status" value="1"/>
</dbReference>
<dbReference type="InterPro" id="IPR000719">
    <property type="entry name" value="Prot_kinase_dom"/>
</dbReference>
<dbReference type="GO" id="GO:0016020">
    <property type="term" value="C:membrane"/>
    <property type="evidence" value="ECO:0007669"/>
    <property type="project" value="UniProtKB-SubCell"/>
</dbReference>
<proteinExistence type="inferred from homology"/>
<dbReference type="InterPro" id="IPR032675">
    <property type="entry name" value="LRR_dom_sf"/>
</dbReference>
<evidence type="ECO:0000256" key="6">
    <source>
        <dbReference type="ARBA" id="ARBA00022614"/>
    </source>
</evidence>
<evidence type="ECO:0000256" key="4">
    <source>
        <dbReference type="ARBA" id="ARBA00022527"/>
    </source>
</evidence>
<dbReference type="Proteomes" id="UP000283530">
    <property type="component" value="Unassembled WGS sequence"/>
</dbReference>
<evidence type="ECO:0000256" key="1">
    <source>
        <dbReference type="ARBA" id="ARBA00004479"/>
    </source>
</evidence>
<dbReference type="CDD" id="cd14066">
    <property type="entry name" value="STKc_IRAK"/>
    <property type="match status" value="1"/>
</dbReference>
<dbReference type="GO" id="GO:0004674">
    <property type="term" value="F:protein serine/threonine kinase activity"/>
    <property type="evidence" value="ECO:0007669"/>
    <property type="project" value="UniProtKB-KW"/>
</dbReference>
<dbReference type="STRING" id="337451.A0A443N3A3"/>
<dbReference type="Pfam" id="PF00069">
    <property type="entry name" value="Pkinase"/>
    <property type="match status" value="1"/>
</dbReference>
<name>A0A443N3A3_9MAGN</name>
<comment type="similarity">
    <text evidence="2">Belongs to the protein kinase superfamily. Ser/Thr protein kinase family.</text>
</comment>
<dbReference type="SMART" id="SM00369">
    <property type="entry name" value="LRR_TYP"/>
    <property type="match status" value="5"/>
</dbReference>
<gene>
    <name evidence="23" type="ORF">CKAN_00124800</name>
</gene>
<evidence type="ECO:0000259" key="22">
    <source>
        <dbReference type="PROSITE" id="PS50011"/>
    </source>
</evidence>
<evidence type="ECO:0000256" key="8">
    <source>
        <dbReference type="ARBA" id="ARBA00022692"/>
    </source>
</evidence>
<dbReference type="Pfam" id="PF08263">
    <property type="entry name" value="LRRNT_2"/>
    <property type="match status" value="1"/>
</dbReference>
<keyword evidence="12 23" id="KW-0418">Kinase</keyword>
<dbReference type="InterPro" id="IPR008271">
    <property type="entry name" value="Ser/Thr_kinase_AS"/>
</dbReference>
<evidence type="ECO:0000313" key="23">
    <source>
        <dbReference type="EMBL" id="RWR72999.1"/>
    </source>
</evidence>
<dbReference type="FunFam" id="3.80.10.10:FF:000041">
    <property type="entry name" value="LRR receptor-like serine/threonine-protein kinase ERECTA"/>
    <property type="match status" value="1"/>
</dbReference>
<dbReference type="PROSITE" id="PS50011">
    <property type="entry name" value="PROTEIN_KINASE_DOM"/>
    <property type="match status" value="1"/>
</dbReference>
<dbReference type="Pfam" id="PF13855">
    <property type="entry name" value="LRR_8"/>
    <property type="match status" value="1"/>
</dbReference>
<dbReference type="FunFam" id="1.10.510.10:FF:000388">
    <property type="entry name" value="Leucine-rich repeat receptor-like tyrosine-protein kinase PXC3"/>
    <property type="match status" value="1"/>
</dbReference>
<sequence length="1089" mass="119256">MSEEDNDFGWLCSRIVLIFLLILITGQLVAGSSLQTDREVLLQLKSFLEDNNKIRENRGKYVEWGNSSKSSPCDWPGIECSSDKSRVTGIDLSDSNISGSIFVNYSALTELSMLDLSKNVIGGLIPPDLNRCRNLKYLNLSHNILDGELNLSGLNKLVALDVTVNRLHGGIQSNFPSMCIQLVTLNLSSNNFSGELYDSFDKCLNLQNLDLSSNNFRGPIWLGLARLREFSVSENNFTGEIPPSIFSGNCVLQILDLSDNKFYGEIPKEVSNCKVLVSLNLSGNRFVGKTPSQIGSLSSLEALYLGSNNLSREIPDSLLNCSKLAFLDLSKNNFGGTIQNIFEKFVQLKFLLLHGNNYTDGIVSSGILRLPSIERLDLSYNMFNEKLPIEISEMGSLKFLILAQNQFFGSIPSEFGKLSGLQALDLSFNRLTGKIPPSIGNMTSLLWLMLANNILTGEIPPEIGNCSSMLWLNLAYNELSGTIPAELSRIGANPGPTFKSNRQATGVIAGSGECLTMKRWIPATHPPFSFVYTLLTRKSCRTIWDQMLKGYGLFPICRGSSSVRKLEISGYLQLTGNNLSGAIPHEIGEMQNFSLFHLGTNRFSGPLTPAIAKLPLVLLNLSFNGFSGLIPAELGDIRCLQSLDLSFNNFSGEFPLSLNRLSELNRFNVSYNPLISGEIPATGQLATFENDSFIGDPNIILGNSKSTVVQKTWPSISGNSKTKKSSPARKTTFLVFLALTFTFIFCGVLSLIVCLFARGPLTDSGHLLEQDSKHYMSSPSTSSAAKVFNLDDSTLSFNYDDIVMATGDFSDDMVIGKGGFGVVYRGVLQDGRKVAVKKLQREGSEGEREFRAEMQVLSGGSGGAWPNPNLVTLFGWCLYGSDKLLVYEYMEGGSLEEVVTDWERLGWAGRVEVAVGVARALAFLHHDCLPAVVHRDVKASNVLLDKEGRPRVTDFGLARVVRPGDTHVSTVVAGTVGYVAPEYGHMWHATTKGDVYSFGVLLMELATGKRAVDGGDGEEECLVEWVRRVGGGRKGPRGIVLAVLLREKGGRDEGVREMCELLKIGLRCTAETPQARPDMKEVLAMLARI</sequence>
<evidence type="ECO:0000256" key="7">
    <source>
        <dbReference type="ARBA" id="ARBA00022679"/>
    </source>
</evidence>
<dbReference type="EMBL" id="QPKB01000001">
    <property type="protein sequence ID" value="RWR72999.1"/>
    <property type="molecule type" value="Genomic_DNA"/>
</dbReference>